<gene>
    <name evidence="1" type="ORF">COW36_06655</name>
</gene>
<protein>
    <submittedName>
        <fullName evidence="1">Uncharacterized protein</fullName>
    </submittedName>
</protein>
<accession>A0A2M7G7G3</accession>
<sequence length="195" mass="22288">MSNTLEIESTPLSKLETILNHIGLPAYREEKSEEIPFEYVLVALDEEIEKEPEYFLKLVFMEDILNTPGAQGETIEHPEHLNRFATLQIYLEIPLQIPQQRLLDTYRLVSALSSLIPNGSLVINEAEENTVVYFSHTHLMRPETLDIGLVVEIIDQTKFFLNRFLPQIQSFSQGAMSLSEILEETQKKLVSATQA</sequence>
<proteinExistence type="predicted"/>
<name>A0A2M7G7G3_9BACT</name>
<reference evidence="1 2" key="1">
    <citation type="submission" date="2017-09" db="EMBL/GenBank/DDBJ databases">
        <title>Depth-based differentiation of microbial function through sediment-hosted aquifers and enrichment of novel symbionts in the deep terrestrial subsurface.</title>
        <authorList>
            <person name="Probst A.J."/>
            <person name="Ladd B."/>
            <person name="Jarett J.K."/>
            <person name="Geller-Mcgrath D.E."/>
            <person name="Sieber C.M."/>
            <person name="Emerson J.B."/>
            <person name="Anantharaman K."/>
            <person name="Thomas B.C."/>
            <person name="Malmstrom R."/>
            <person name="Stieglmeier M."/>
            <person name="Klingl A."/>
            <person name="Woyke T."/>
            <person name="Ryan C.M."/>
            <person name="Banfield J.F."/>
        </authorList>
    </citation>
    <scope>NUCLEOTIDE SEQUENCE [LARGE SCALE GENOMIC DNA]</scope>
    <source>
        <strain evidence="1">CG17_big_fil_post_rev_8_21_14_2_50_48_46</strain>
    </source>
</reference>
<evidence type="ECO:0000313" key="2">
    <source>
        <dbReference type="Proteomes" id="UP000231019"/>
    </source>
</evidence>
<dbReference type="Proteomes" id="UP000231019">
    <property type="component" value="Unassembled WGS sequence"/>
</dbReference>
<evidence type="ECO:0000313" key="1">
    <source>
        <dbReference type="EMBL" id="PIW18018.1"/>
    </source>
</evidence>
<comment type="caution">
    <text evidence="1">The sequence shown here is derived from an EMBL/GenBank/DDBJ whole genome shotgun (WGS) entry which is preliminary data.</text>
</comment>
<dbReference type="AlphaFoldDB" id="A0A2M7G7G3"/>
<organism evidence="1 2">
    <name type="scientific">bacterium (Candidatus Blackallbacteria) CG17_big_fil_post_rev_8_21_14_2_50_48_46</name>
    <dbReference type="NCBI Taxonomy" id="2014261"/>
    <lineage>
        <taxon>Bacteria</taxon>
        <taxon>Candidatus Blackallbacteria</taxon>
    </lineage>
</organism>
<dbReference type="EMBL" id="PFFQ01000016">
    <property type="protein sequence ID" value="PIW18018.1"/>
    <property type="molecule type" value="Genomic_DNA"/>
</dbReference>